<gene>
    <name evidence="3" type="ORF">ENU14_05945</name>
</gene>
<evidence type="ECO:0000313" key="3">
    <source>
        <dbReference type="EMBL" id="HGM59103.1"/>
    </source>
</evidence>
<evidence type="ECO:0000259" key="2">
    <source>
        <dbReference type="Pfam" id="PF01979"/>
    </source>
</evidence>
<dbReference type="GO" id="GO:0016810">
    <property type="term" value="F:hydrolase activity, acting on carbon-nitrogen (but not peptide) bonds"/>
    <property type="evidence" value="ECO:0007669"/>
    <property type="project" value="InterPro"/>
</dbReference>
<sequence length="470" mass="53333">MLKYRYLDSHKSSYRWFIVDYVDTILLVKILLTLDEPVNYILDGAIAIKNGIIVDYGPRESVLNKYRSENIIEKPHHIAMPGLIDCHTHTQQYLLRSLINDKLIQLPPVWTKLLVPFEQNLDSELARLSTQASLINMVRNGIVYYVEAGAPYPEIVVEETIKIGVKGAVSYATYDICDDEVRNSSEVIDRVEKLLIRYHSFNNNVKIWTSLRQIMMSSEELVHRVIEIAEKWKTGLTIHLGEYQGEVDYTLSKYGLRPLEYLLKIGLNRVSPIIVSHGLLLSPHEIRLIRENDISICWCPTVDAWLTGIHWAGLMNNGVKVAIGSDGGVWNRLDLLHEAKIAKAIGKSLGNSILYYKSGLSSEDLIKMITGLGGNIVKDKVGSIKHGYSADIIILEYNDLRTLPLHNPISLVIDFLEGYSVTDVFVNGRHIVENGIVKSIDEEKVINRILDREDDLRRIVNEVSKNLPIK</sequence>
<dbReference type="InterPro" id="IPR011059">
    <property type="entry name" value="Metal-dep_hydrolase_composite"/>
</dbReference>
<dbReference type="Pfam" id="PF01979">
    <property type="entry name" value="Amidohydro_1"/>
    <property type="match status" value="1"/>
</dbReference>
<dbReference type="PANTHER" id="PTHR43794:SF11">
    <property type="entry name" value="AMIDOHYDROLASE-RELATED DOMAIN-CONTAINING PROTEIN"/>
    <property type="match status" value="1"/>
</dbReference>
<accession>A0A7C4H9V3</accession>
<name>A0A7C4H9V3_STAMA</name>
<dbReference type="PANTHER" id="PTHR43794">
    <property type="entry name" value="AMINOHYDROLASE SSNA-RELATED"/>
    <property type="match status" value="1"/>
</dbReference>
<proteinExistence type="predicted"/>
<dbReference type="InterPro" id="IPR032466">
    <property type="entry name" value="Metal_Hydrolase"/>
</dbReference>
<dbReference type="InterPro" id="IPR006680">
    <property type="entry name" value="Amidohydro-rel"/>
</dbReference>
<dbReference type="Gene3D" id="3.20.20.140">
    <property type="entry name" value="Metal-dependent hydrolases"/>
    <property type="match status" value="1"/>
</dbReference>
<evidence type="ECO:0000256" key="1">
    <source>
        <dbReference type="ARBA" id="ARBA00022801"/>
    </source>
</evidence>
<dbReference type="Gene3D" id="2.30.40.10">
    <property type="entry name" value="Urease, subunit C, domain 1"/>
    <property type="match status" value="1"/>
</dbReference>
<reference evidence="3" key="1">
    <citation type="journal article" date="2020" name="mSystems">
        <title>Genome- and Community-Level Interaction Insights into Carbon Utilization and Element Cycling Functions of Hydrothermarchaeota in Hydrothermal Sediment.</title>
        <authorList>
            <person name="Zhou Z."/>
            <person name="Liu Y."/>
            <person name="Xu W."/>
            <person name="Pan J."/>
            <person name="Luo Z.H."/>
            <person name="Li M."/>
        </authorList>
    </citation>
    <scope>NUCLEOTIDE SEQUENCE [LARGE SCALE GENOMIC DNA]</scope>
    <source>
        <strain evidence="3">SpSt-642</strain>
    </source>
</reference>
<protein>
    <submittedName>
        <fullName evidence="3">Amidohydrolase</fullName>
    </submittedName>
</protein>
<keyword evidence="1 3" id="KW-0378">Hydrolase</keyword>
<comment type="caution">
    <text evidence="3">The sequence shown here is derived from an EMBL/GenBank/DDBJ whole genome shotgun (WGS) entry which is preliminary data.</text>
</comment>
<dbReference type="SUPFAM" id="SSF51556">
    <property type="entry name" value="Metallo-dependent hydrolases"/>
    <property type="match status" value="1"/>
</dbReference>
<organism evidence="3">
    <name type="scientific">Staphylothermus marinus</name>
    <dbReference type="NCBI Taxonomy" id="2280"/>
    <lineage>
        <taxon>Archaea</taxon>
        <taxon>Thermoproteota</taxon>
        <taxon>Thermoprotei</taxon>
        <taxon>Desulfurococcales</taxon>
        <taxon>Desulfurococcaceae</taxon>
        <taxon>Staphylothermus</taxon>
    </lineage>
</organism>
<feature type="domain" description="Amidohydrolase-related" evidence="2">
    <location>
        <begin position="78"/>
        <end position="429"/>
    </location>
</feature>
<dbReference type="AlphaFoldDB" id="A0A7C4H9V3"/>
<dbReference type="EMBL" id="DTBJ01000051">
    <property type="protein sequence ID" value="HGM59103.1"/>
    <property type="molecule type" value="Genomic_DNA"/>
</dbReference>
<dbReference type="SUPFAM" id="SSF51338">
    <property type="entry name" value="Composite domain of metallo-dependent hydrolases"/>
    <property type="match status" value="1"/>
</dbReference>
<dbReference type="InterPro" id="IPR050287">
    <property type="entry name" value="MTA/SAH_deaminase"/>
</dbReference>